<reference evidence="3" key="2">
    <citation type="submission" date="2018-07" db="EMBL/GenBank/DDBJ databases">
        <authorList>
            <person name="Quirk P.G."/>
            <person name="Krulwich T.A."/>
        </authorList>
    </citation>
    <scope>NUCLEOTIDE SEQUENCE</scope>
</reference>
<feature type="region of interest" description="Disordered" evidence="1">
    <location>
        <begin position="1"/>
        <end position="41"/>
    </location>
</feature>
<dbReference type="EMBL" id="UFQT01001001">
    <property type="protein sequence ID" value="SSX28400.1"/>
    <property type="molecule type" value="Genomic_DNA"/>
</dbReference>
<proteinExistence type="predicted"/>
<dbReference type="EMBL" id="UFQS01001001">
    <property type="protein sequence ID" value="SSX08409.1"/>
    <property type="molecule type" value="Genomic_DNA"/>
</dbReference>
<evidence type="ECO:0000313" key="3">
    <source>
        <dbReference type="EMBL" id="SSX28400.1"/>
    </source>
</evidence>
<feature type="compositionally biased region" description="Polar residues" evidence="1">
    <location>
        <begin position="83"/>
        <end position="95"/>
    </location>
</feature>
<name>A0A336MEM8_CULSO</name>
<evidence type="ECO:0000313" key="2">
    <source>
        <dbReference type="EMBL" id="SSX08409.1"/>
    </source>
</evidence>
<accession>A0A336MEM8</accession>
<evidence type="ECO:0000256" key="1">
    <source>
        <dbReference type="SAM" id="MobiDB-lite"/>
    </source>
</evidence>
<feature type="compositionally biased region" description="Low complexity" evidence="1">
    <location>
        <begin position="28"/>
        <end position="41"/>
    </location>
</feature>
<dbReference type="VEuPathDB" id="VectorBase:CSON000006"/>
<dbReference type="AlphaFoldDB" id="A0A336MEM8"/>
<feature type="compositionally biased region" description="Pro residues" evidence="1">
    <location>
        <begin position="65"/>
        <end position="77"/>
    </location>
</feature>
<sequence>MHLKVITKTMETTSIGNRNRGLSQSAVQQHHQQQQQQQLQQQQTQFYREDDLNTRFNCTGSPLFPHFPPPPEYPPPGDKLYNNKITKPSRSTTYSKYPDDPDIIEICIEPDPDERMRNGKPKAKPRTTVNYAKSASHQQQHHGDQGPVRWSRNNIAVTMERFEPSPTSSITPPNSGSPVPTPPLPSQGYHTMHHMHPHQPHHSHSNSHPLDTYSYAYYEPGMHNLSNTMRHTTLSQMSALSADAGPSRPPPPNSMRALMNTASRKSSPNNRHMYVNHYGTQENVYEEISNDSRMRIMSAGSSMVSLNQSMVEEEFRRIQSRHRRILGELNLSVEAMLMPETPPSASPTRETENGPTNHDNLSELLNQVGPTDELLSPVSTSAVNGDMDSGFSGSSSSASYVGSLRYHRNGTNNGTQTRSSTPSGGGNTSSHSGSIRSSQRSNDDSSITTGSRSFNSVYEGGKCTTKKAVCDDSDVEISKPQKVSFWSRKGWRKIPGFSSTTSVNKAGLANVYVTK</sequence>
<feature type="compositionally biased region" description="Basic residues" evidence="1">
    <location>
        <begin position="191"/>
        <end position="205"/>
    </location>
</feature>
<protein>
    <submittedName>
        <fullName evidence="3">CSON000006 protein</fullName>
    </submittedName>
</protein>
<feature type="compositionally biased region" description="Low complexity" evidence="1">
    <location>
        <begin position="417"/>
        <end position="440"/>
    </location>
</feature>
<feature type="compositionally biased region" description="Polar residues" evidence="1">
    <location>
        <begin position="9"/>
        <end position="27"/>
    </location>
</feature>
<feature type="region of interest" description="Disordered" evidence="1">
    <location>
        <begin position="404"/>
        <end position="453"/>
    </location>
</feature>
<feature type="region of interest" description="Disordered" evidence="1">
    <location>
        <begin position="163"/>
        <end position="208"/>
    </location>
</feature>
<feature type="compositionally biased region" description="Polar residues" evidence="1">
    <location>
        <begin position="444"/>
        <end position="453"/>
    </location>
</feature>
<feature type="region of interest" description="Disordered" evidence="1">
    <location>
        <begin position="58"/>
        <end position="98"/>
    </location>
</feature>
<feature type="compositionally biased region" description="Low complexity" evidence="1">
    <location>
        <begin position="164"/>
        <end position="178"/>
    </location>
</feature>
<reference evidence="2" key="1">
    <citation type="submission" date="2018-04" db="EMBL/GenBank/DDBJ databases">
        <authorList>
            <person name="Go L.Y."/>
            <person name="Mitchell J.A."/>
        </authorList>
    </citation>
    <scope>NUCLEOTIDE SEQUENCE</scope>
    <source>
        <tissue evidence="2">Whole organism</tissue>
    </source>
</reference>
<feature type="region of interest" description="Disordered" evidence="1">
    <location>
        <begin position="339"/>
        <end position="363"/>
    </location>
</feature>
<organism evidence="3">
    <name type="scientific">Culicoides sonorensis</name>
    <name type="common">Biting midge</name>
    <dbReference type="NCBI Taxonomy" id="179676"/>
    <lineage>
        <taxon>Eukaryota</taxon>
        <taxon>Metazoa</taxon>
        <taxon>Ecdysozoa</taxon>
        <taxon>Arthropoda</taxon>
        <taxon>Hexapoda</taxon>
        <taxon>Insecta</taxon>
        <taxon>Pterygota</taxon>
        <taxon>Neoptera</taxon>
        <taxon>Endopterygota</taxon>
        <taxon>Diptera</taxon>
        <taxon>Nematocera</taxon>
        <taxon>Chironomoidea</taxon>
        <taxon>Ceratopogonidae</taxon>
        <taxon>Ceratopogoninae</taxon>
        <taxon>Culicoides</taxon>
        <taxon>Monoculicoides</taxon>
    </lineage>
</organism>
<gene>
    <name evidence="3" type="primary">CSON000006</name>
</gene>
<feature type="compositionally biased region" description="Polar residues" evidence="1">
    <location>
        <begin position="353"/>
        <end position="363"/>
    </location>
</feature>